<evidence type="ECO:0000313" key="7">
    <source>
        <dbReference type="EMBL" id="OQP59910.1"/>
    </source>
</evidence>
<keyword evidence="3 5" id="KW-1133">Transmembrane helix</keyword>
<dbReference type="InterPro" id="IPR009908">
    <property type="entry name" value="Methylamine_util_MauE"/>
</dbReference>
<feature type="transmembrane region" description="Helical" evidence="5">
    <location>
        <begin position="83"/>
        <end position="100"/>
    </location>
</feature>
<keyword evidence="8" id="KW-1185">Reference proteome</keyword>
<evidence type="ECO:0000256" key="3">
    <source>
        <dbReference type="ARBA" id="ARBA00022989"/>
    </source>
</evidence>
<keyword evidence="4 5" id="KW-0472">Membrane</keyword>
<feature type="transmembrane region" description="Helical" evidence="5">
    <location>
        <begin position="120"/>
        <end position="138"/>
    </location>
</feature>
<dbReference type="GO" id="GO:0030416">
    <property type="term" value="P:methylamine metabolic process"/>
    <property type="evidence" value="ECO:0007669"/>
    <property type="project" value="InterPro"/>
</dbReference>
<organism evidence="7 8">
    <name type="scientific">Niastella vici</name>
    <dbReference type="NCBI Taxonomy" id="1703345"/>
    <lineage>
        <taxon>Bacteria</taxon>
        <taxon>Pseudomonadati</taxon>
        <taxon>Bacteroidota</taxon>
        <taxon>Chitinophagia</taxon>
        <taxon>Chitinophagales</taxon>
        <taxon>Chitinophagaceae</taxon>
        <taxon>Niastella</taxon>
    </lineage>
</organism>
<evidence type="ECO:0000256" key="1">
    <source>
        <dbReference type="ARBA" id="ARBA00004141"/>
    </source>
</evidence>
<dbReference type="STRING" id="1703345.A3860_35965"/>
<protein>
    <recommendedName>
        <fullName evidence="6">Methylamine utilisation protein MauE domain-containing protein</fullName>
    </recommendedName>
</protein>
<sequence length="157" mass="18117">MENIITVRNYRKKRIFIEIAAAILLLFFAHTAIDNFLNRLSLRNLLRILPITYNKADFLSWAIPIIKSITVLLLFFPRTRISGIILSIIITMIFTGYLLYTPRLPHEFGGILNYINFTQHLILISFLSILSISMFILNRNTLNNVDKKANNGTAIFT</sequence>
<proteinExistence type="predicted"/>
<evidence type="ECO:0000313" key="8">
    <source>
        <dbReference type="Proteomes" id="UP000192796"/>
    </source>
</evidence>
<dbReference type="AlphaFoldDB" id="A0A1V9FNJ2"/>
<feature type="transmembrane region" description="Helical" evidence="5">
    <location>
        <begin position="15"/>
        <end position="33"/>
    </location>
</feature>
<comment type="caution">
    <text evidence="7">The sequence shown here is derived from an EMBL/GenBank/DDBJ whole genome shotgun (WGS) entry which is preliminary data.</text>
</comment>
<dbReference type="EMBL" id="LVYD01000072">
    <property type="protein sequence ID" value="OQP59910.1"/>
    <property type="molecule type" value="Genomic_DNA"/>
</dbReference>
<evidence type="ECO:0000256" key="4">
    <source>
        <dbReference type="ARBA" id="ARBA00023136"/>
    </source>
</evidence>
<evidence type="ECO:0000256" key="5">
    <source>
        <dbReference type="SAM" id="Phobius"/>
    </source>
</evidence>
<gene>
    <name evidence="7" type="ORF">A3860_35965</name>
</gene>
<feature type="domain" description="Methylamine utilisation protein MauE" evidence="6">
    <location>
        <begin position="14"/>
        <end position="101"/>
    </location>
</feature>
<dbReference type="RefSeq" id="WP_081154052.1">
    <property type="nucleotide sequence ID" value="NZ_LVYD01000072.1"/>
</dbReference>
<dbReference type="Proteomes" id="UP000192796">
    <property type="component" value="Unassembled WGS sequence"/>
</dbReference>
<feature type="transmembrane region" description="Helical" evidence="5">
    <location>
        <begin position="58"/>
        <end position="76"/>
    </location>
</feature>
<evidence type="ECO:0000259" key="6">
    <source>
        <dbReference type="Pfam" id="PF07291"/>
    </source>
</evidence>
<evidence type="ECO:0000256" key="2">
    <source>
        <dbReference type="ARBA" id="ARBA00022692"/>
    </source>
</evidence>
<dbReference type="GO" id="GO:0016020">
    <property type="term" value="C:membrane"/>
    <property type="evidence" value="ECO:0007669"/>
    <property type="project" value="UniProtKB-SubCell"/>
</dbReference>
<name>A0A1V9FNJ2_9BACT</name>
<reference evidence="7 8" key="1">
    <citation type="submission" date="2016-03" db="EMBL/GenBank/DDBJ databases">
        <title>Niastella vici sp. nov., isolated from farmland soil.</title>
        <authorList>
            <person name="Chen L."/>
            <person name="Wang D."/>
            <person name="Yang S."/>
            <person name="Wang G."/>
        </authorList>
    </citation>
    <scope>NUCLEOTIDE SEQUENCE [LARGE SCALE GENOMIC DNA]</scope>
    <source>
        <strain evidence="7 8">DJ57</strain>
    </source>
</reference>
<accession>A0A1V9FNJ2</accession>
<dbReference type="Pfam" id="PF07291">
    <property type="entry name" value="MauE"/>
    <property type="match status" value="1"/>
</dbReference>
<keyword evidence="2 5" id="KW-0812">Transmembrane</keyword>
<comment type="subcellular location">
    <subcellularLocation>
        <location evidence="1">Membrane</location>
        <topology evidence="1">Multi-pass membrane protein</topology>
    </subcellularLocation>
</comment>